<keyword evidence="1" id="KW-0808">Transferase</keyword>
<evidence type="ECO:0000313" key="2">
    <source>
        <dbReference type="Proteomes" id="UP000325315"/>
    </source>
</evidence>
<dbReference type="EMBL" id="SMMG02000007">
    <property type="protein sequence ID" value="KAA3465870.1"/>
    <property type="molecule type" value="Genomic_DNA"/>
</dbReference>
<keyword evidence="2" id="KW-1185">Reference proteome</keyword>
<dbReference type="GO" id="GO:0003964">
    <property type="term" value="F:RNA-directed DNA polymerase activity"/>
    <property type="evidence" value="ECO:0007669"/>
    <property type="project" value="UniProtKB-KW"/>
</dbReference>
<gene>
    <name evidence="1" type="ORF">EPI10_001006</name>
</gene>
<sequence>MLIQPESGKDFLVYSDASHLGLGYVLIQDGMVKRWIELLKDYDCAIEYHPGKANVVIDALRRKLMSELRALFALLSVTNDEGLLIELLVKPTLS</sequence>
<proteinExistence type="predicted"/>
<keyword evidence="1" id="KW-0695">RNA-directed DNA polymerase</keyword>
<keyword evidence="1" id="KW-0548">Nucleotidyltransferase</keyword>
<name>A0A5B6V9K5_9ROSI</name>
<evidence type="ECO:0000313" key="1">
    <source>
        <dbReference type="EMBL" id="KAA3465870.1"/>
    </source>
</evidence>
<accession>A0A5B6V9K5</accession>
<organism evidence="1 2">
    <name type="scientific">Gossypium australe</name>
    <dbReference type="NCBI Taxonomy" id="47621"/>
    <lineage>
        <taxon>Eukaryota</taxon>
        <taxon>Viridiplantae</taxon>
        <taxon>Streptophyta</taxon>
        <taxon>Embryophyta</taxon>
        <taxon>Tracheophyta</taxon>
        <taxon>Spermatophyta</taxon>
        <taxon>Magnoliopsida</taxon>
        <taxon>eudicotyledons</taxon>
        <taxon>Gunneridae</taxon>
        <taxon>Pentapetalae</taxon>
        <taxon>rosids</taxon>
        <taxon>malvids</taxon>
        <taxon>Malvales</taxon>
        <taxon>Malvaceae</taxon>
        <taxon>Malvoideae</taxon>
        <taxon>Gossypium</taxon>
    </lineage>
</organism>
<protein>
    <submittedName>
        <fullName evidence="1">RNA-directed DNA polymerase-like protein</fullName>
    </submittedName>
</protein>
<reference evidence="2" key="1">
    <citation type="journal article" date="2019" name="Plant Biotechnol. J.">
        <title>Genome sequencing of the Australian wild diploid species Gossypium australe highlights disease resistance and delayed gland morphogenesis.</title>
        <authorList>
            <person name="Cai Y."/>
            <person name="Cai X."/>
            <person name="Wang Q."/>
            <person name="Wang P."/>
            <person name="Zhang Y."/>
            <person name="Cai C."/>
            <person name="Xu Y."/>
            <person name="Wang K."/>
            <person name="Zhou Z."/>
            <person name="Wang C."/>
            <person name="Geng S."/>
            <person name="Li B."/>
            <person name="Dong Q."/>
            <person name="Hou Y."/>
            <person name="Wang H."/>
            <person name="Ai P."/>
            <person name="Liu Z."/>
            <person name="Yi F."/>
            <person name="Sun M."/>
            <person name="An G."/>
            <person name="Cheng J."/>
            <person name="Zhang Y."/>
            <person name="Shi Q."/>
            <person name="Xie Y."/>
            <person name="Shi X."/>
            <person name="Chang Y."/>
            <person name="Huang F."/>
            <person name="Chen Y."/>
            <person name="Hong S."/>
            <person name="Mi L."/>
            <person name="Sun Q."/>
            <person name="Zhang L."/>
            <person name="Zhou B."/>
            <person name="Peng R."/>
            <person name="Zhang X."/>
            <person name="Liu F."/>
        </authorList>
    </citation>
    <scope>NUCLEOTIDE SEQUENCE [LARGE SCALE GENOMIC DNA]</scope>
    <source>
        <strain evidence="2">cv. PA1801</strain>
    </source>
</reference>
<dbReference type="Proteomes" id="UP000325315">
    <property type="component" value="Unassembled WGS sequence"/>
</dbReference>
<dbReference type="OrthoDB" id="1938712at2759"/>
<dbReference type="AlphaFoldDB" id="A0A5B6V9K5"/>
<comment type="caution">
    <text evidence="1">The sequence shown here is derived from an EMBL/GenBank/DDBJ whole genome shotgun (WGS) entry which is preliminary data.</text>
</comment>